<dbReference type="Pfam" id="PF17820">
    <property type="entry name" value="PDZ_6"/>
    <property type="match status" value="1"/>
</dbReference>
<evidence type="ECO:0000259" key="6">
    <source>
        <dbReference type="PROSITE" id="PS50106"/>
    </source>
</evidence>
<dbReference type="InterPro" id="IPR041489">
    <property type="entry name" value="PDZ_6"/>
</dbReference>
<dbReference type="EMBL" id="CP020477">
    <property type="protein sequence ID" value="ARM75771.1"/>
    <property type="molecule type" value="Genomic_DNA"/>
</dbReference>
<protein>
    <submittedName>
        <fullName evidence="7">S2P metalloprotease</fullName>
    </submittedName>
</protein>
<dbReference type="Proteomes" id="UP000193404">
    <property type="component" value="Chromosome"/>
</dbReference>
<gene>
    <name evidence="7" type="ORF">B6F84_06800</name>
</gene>
<feature type="transmembrane region" description="Helical" evidence="5">
    <location>
        <begin position="6"/>
        <end position="22"/>
    </location>
</feature>
<keyword evidence="7" id="KW-0482">Metalloprotease</keyword>
<keyword evidence="8" id="KW-1185">Reference proteome</keyword>
<dbReference type="GO" id="GO:0012505">
    <property type="term" value="C:endomembrane system"/>
    <property type="evidence" value="ECO:0007669"/>
    <property type="project" value="UniProtKB-SubCell"/>
</dbReference>
<accession>A0A1W6JZK6</accession>
<dbReference type="OrthoDB" id="15212at2157"/>
<dbReference type="Pfam" id="PF02163">
    <property type="entry name" value="Peptidase_M50"/>
    <property type="match status" value="1"/>
</dbReference>
<feature type="transmembrane region" description="Helical" evidence="5">
    <location>
        <begin position="64"/>
        <end position="89"/>
    </location>
</feature>
<evidence type="ECO:0000313" key="7">
    <source>
        <dbReference type="EMBL" id="ARM75771.1"/>
    </source>
</evidence>
<sequence length="357" mass="39625">MNLGLEVFLIGFVLFWIILFLLRKKLENKGFNIYPLFLMWRKSTRAQWFPNFSTSKFYRKFENIAIVLGIISMIGGIVLIYYTLTGLIFHPTTTTARLEPIIPGVTISISYLPYILLALGISVTLHELAHALSSTSNKINVRNGGFILIGIFPGAFVEPDEEEFMKSNLTSKIKIIAAGIAVNLILAGIFFPLATYLPPYLSQGILVESVIPHSAAYNSSISAGDIILSINGIRTTTFSQLSYALDKATNYSILLKTTNGSIITTHAYSASHFLGIYVTYAFPSYLLPILEFFTWMFIINFSLALLNGAPLVITDGGKIFTEILKKINLQYGEKISYGLQAIFLMSLIYAVMLSVST</sequence>
<keyword evidence="3 5" id="KW-1133">Transmembrane helix</keyword>
<dbReference type="InterPro" id="IPR036034">
    <property type="entry name" value="PDZ_sf"/>
</dbReference>
<evidence type="ECO:0000313" key="8">
    <source>
        <dbReference type="Proteomes" id="UP000193404"/>
    </source>
</evidence>
<dbReference type="PANTHER" id="PTHR13325:SF3">
    <property type="entry name" value="MEMBRANE-BOUND TRANSCRIPTION FACTOR SITE-2 PROTEASE"/>
    <property type="match status" value="1"/>
</dbReference>
<feature type="transmembrane region" description="Helical" evidence="5">
    <location>
        <begin position="101"/>
        <end position="125"/>
    </location>
</feature>
<keyword evidence="4 5" id="KW-0472">Membrane</keyword>
<feature type="transmembrane region" description="Helical" evidence="5">
    <location>
        <begin position="292"/>
        <end position="314"/>
    </location>
</feature>
<dbReference type="GO" id="GO:0005737">
    <property type="term" value="C:cytoplasm"/>
    <property type="evidence" value="ECO:0007669"/>
    <property type="project" value="TreeGrafter"/>
</dbReference>
<feature type="transmembrane region" description="Helical" evidence="5">
    <location>
        <begin position="175"/>
        <end position="197"/>
    </location>
</feature>
<dbReference type="GO" id="GO:0004222">
    <property type="term" value="F:metalloendopeptidase activity"/>
    <property type="evidence" value="ECO:0007669"/>
    <property type="project" value="InterPro"/>
</dbReference>
<dbReference type="GO" id="GO:0016020">
    <property type="term" value="C:membrane"/>
    <property type="evidence" value="ECO:0007669"/>
    <property type="project" value="InterPro"/>
</dbReference>
<dbReference type="RefSeq" id="WP_148691552.1">
    <property type="nucleotide sequence ID" value="NZ_CP020477.1"/>
</dbReference>
<dbReference type="PANTHER" id="PTHR13325">
    <property type="entry name" value="PROTEASE M50 MEMBRANE-BOUND TRANSCRIPTION FACTOR SITE 2 PROTEASE"/>
    <property type="match status" value="1"/>
</dbReference>
<dbReference type="SMART" id="SM00228">
    <property type="entry name" value="PDZ"/>
    <property type="match status" value="1"/>
</dbReference>
<comment type="subcellular location">
    <subcellularLocation>
        <location evidence="1">Endomembrane system</location>
        <topology evidence="1">Multi-pass membrane protein</topology>
    </subcellularLocation>
</comment>
<dbReference type="KEGG" id="aman:B6F84_06800"/>
<keyword evidence="7" id="KW-0645">Protease</keyword>
<keyword evidence="2 5" id="KW-0812">Transmembrane</keyword>
<dbReference type="InterPro" id="IPR001193">
    <property type="entry name" value="MBTPS2"/>
</dbReference>
<dbReference type="Gene3D" id="2.30.42.10">
    <property type="match status" value="1"/>
</dbReference>
<name>A0A1W6JZK6_9CREN</name>
<evidence type="ECO:0000256" key="3">
    <source>
        <dbReference type="ARBA" id="ARBA00022989"/>
    </source>
</evidence>
<proteinExistence type="predicted"/>
<dbReference type="PROSITE" id="PS50106">
    <property type="entry name" value="PDZ"/>
    <property type="match status" value="1"/>
</dbReference>
<dbReference type="GeneID" id="41590614"/>
<keyword evidence="7" id="KW-0378">Hydrolase</keyword>
<reference evidence="7 8" key="1">
    <citation type="submission" date="2017-03" db="EMBL/GenBank/DDBJ databases">
        <title>Sulfur activation and transportation mechanism of thermophilic Archaea Acidianus manzaensis YN-25.</title>
        <authorList>
            <person name="Ma Y."/>
            <person name="Yang Y."/>
            <person name="Xia J."/>
        </authorList>
    </citation>
    <scope>NUCLEOTIDE SEQUENCE [LARGE SCALE GENOMIC DNA]</scope>
    <source>
        <strain evidence="7 8">YN-25</strain>
    </source>
</reference>
<dbReference type="PRINTS" id="PR01000">
    <property type="entry name" value="SREBPS2PTASE"/>
</dbReference>
<dbReference type="GO" id="GO:0031293">
    <property type="term" value="P:membrane protein intracellular domain proteolysis"/>
    <property type="evidence" value="ECO:0007669"/>
    <property type="project" value="TreeGrafter"/>
</dbReference>
<evidence type="ECO:0000256" key="5">
    <source>
        <dbReference type="SAM" id="Phobius"/>
    </source>
</evidence>
<dbReference type="CDD" id="cd06159">
    <property type="entry name" value="S2P-M50_PDZ_Arch"/>
    <property type="match status" value="1"/>
</dbReference>
<feature type="domain" description="PDZ" evidence="6">
    <location>
        <begin position="204"/>
        <end position="260"/>
    </location>
</feature>
<evidence type="ECO:0000256" key="2">
    <source>
        <dbReference type="ARBA" id="ARBA00022692"/>
    </source>
</evidence>
<dbReference type="AlphaFoldDB" id="A0A1W6JZK6"/>
<evidence type="ECO:0000256" key="4">
    <source>
        <dbReference type="ARBA" id="ARBA00023136"/>
    </source>
</evidence>
<organism evidence="7 8">
    <name type="scientific">Acidianus manzaensis</name>
    <dbReference type="NCBI Taxonomy" id="282676"/>
    <lineage>
        <taxon>Archaea</taxon>
        <taxon>Thermoproteota</taxon>
        <taxon>Thermoprotei</taxon>
        <taxon>Sulfolobales</taxon>
        <taxon>Sulfolobaceae</taxon>
        <taxon>Acidianus</taxon>
    </lineage>
</organism>
<dbReference type="InterPro" id="IPR008915">
    <property type="entry name" value="Peptidase_M50"/>
</dbReference>
<feature type="transmembrane region" description="Helical" evidence="5">
    <location>
        <begin position="335"/>
        <end position="355"/>
    </location>
</feature>
<dbReference type="SUPFAM" id="SSF50156">
    <property type="entry name" value="PDZ domain-like"/>
    <property type="match status" value="1"/>
</dbReference>
<dbReference type="InterPro" id="IPR001478">
    <property type="entry name" value="PDZ"/>
</dbReference>
<evidence type="ECO:0000256" key="1">
    <source>
        <dbReference type="ARBA" id="ARBA00004127"/>
    </source>
</evidence>
<dbReference type="STRING" id="282676.B6F84_06800"/>